<dbReference type="SUPFAM" id="SSF54928">
    <property type="entry name" value="RNA-binding domain, RBD"/>
    <property type="match status" value="3"/>
</dbReference>
<dbReference type="STRING" id="619300.G3AKX5"/>
<keyword evidence="2 3" id="KW-0694">RNA-binding</keyword>
<dbReference type="EMBL" id="GL996501">
    <property type="protein sequence ID" value="EGW33018.1"/>
    <property type="molecule type" value="Genomic_DNA"/>
</dbReference>
<dbReference type="Proteomes" id="UP000000709">
    <property type="component" value="Unassembled WGS sequence"/>
</dbReference>
<dbReference type="GO" id="GO:0005829">
    <property type="term" value="C:cytosol"/>
    <property type="evidence" value="ECO:0007669"/>
    <property type="project" value="TreeGrafter"/>
</dbReference>
<feature type="domain" description="RRM" evidence="5">
    <location>
        <begin position="190"/>
        <end position="270"/>
    </location>
</feature>
<dbReference type="OMA" id="VRIFKMQ"/>
<dbReference type="KEGG" id="spaa:SPAPADRAFT_60343"/>
<dbReference type="GO" id="GO:0006376">
    <property type="term" value="P:mRNA splice site recognition"/>
    <property type="evidence" value="ECO:0007669"/>
    <property type="project" value="TreeGrafter"/>
</dbReference>
<dbReference type="InterPro" id="IPR050825">
    <property type="entry name" value="RBM42_RBP45_47-like"/>
</dbReference>
<dbReference type="Pfam" id="PF00076">
    <property type="entry name" value="RRM_1"/>
    <property type="match status" value="3"/>
</dbReference>
<dbReference type="HOGENOM" id="CLU_016304_7_1_1"/>
<dbReference type="PANTHER" id="PTHR47640">
    <property type="entry name" value="TRNA SELENOCYSTEINE 1-ASSOCIATED PROTEIN 1-RELATED-RELATED"/>
    <property type="match status" value="1"/>
</dbReference>
<feature type="compositionally biased region" description="Low complexity" evidence="4">
    <location>
        <begin position="46"/>
        <end position="56"/>
    </location>
</feature>
<dbReference type="SMART" id="SM00360">
    <property type="entry name" value="RRM"/>
    <property type="match status" value="3"/>
</dbReference>
<dbReference type="Gene3D" id="3.30.70.330">
    <property type="match status" value="3"/>
</dbReference>
<evidence type="ECO:0000256" key="1">
    <source>
        <dbReference type="ARBA" id="ARBA00022737"/>
    </source>
</evidence>
<reference evidence="6 7" key="1">
    <citation type="journal article" date="2011" name="Proc. Natl. Acad. Sci. U.S.A.">
        <title>Comparative genomics of xylose-fermenting fungi for enhanced biofuel production.</title>
        <authorList>
            <person name="Wohlbach D.J."/>
            <person name="Kuo A."/>
            <person name="Sato T.K."/>
            <person name="Potts K.M."/>
            <person name="Salamov A.A."/>
            <person name="LaButti K.M."/>
            <person name="Sun H."/>
            <person name="Clum A."/>
            <person name="Pangilinan J.L."/>
            <person name="Lindquist E.A."/>
            <person name="Lucas S."/>
            <person name="Lapidus A."/>
            <person name="Jin M."/>
            <person name="Gunawan C."/>
            <person name="Balan V."/>
            <person name="Dale B.E."/>
            <person name="Jeffries T.W."/>
            <person name="Zinkel R."/>
            <person name="Barry K.W."/>
            <person name="Grigoriev I.V."/>
            <person name="Gasch A.P."/>
        </authorList>
    </citation>
    <scope>NUCLEOTIDE SEQUENCE [LARGE SCALE GENOMIC DNA]</scope>
    <source>
        <strain evidence="7">NRRL Y-27907 / 11-Y1</strain>
    </source>
</reference>
<feature type="compositionally biased region" description="Polar residues" evidence="4">
    <location>
        <begin position="64"/>
        <end position="80"/>
    </location>
</feature>
<dbReference type="InterPro" id="IPR000504">
    <property type="entry name" value="RRM_dom"/>
</dbReference>
<feature type="compositionally biased region" description="Polar residues" evidence="4">
    <location>
        <begin position="18"/>
        <end position="38"/>
    </location>
</feature>
<dbReference type="eggNOG" id="KOG0118">
    <property type="taxonomic scope" value="Eukaryota"/>
</dbReference>
<dbReference type="PANTHER" id="PTHR47640:SF10">
    <property type="entry name" value="TRNA SELENOCYSTEINE 1-ASSOCIATED PROTEIN 1-RELATED"/>
    <property type="match status" value="1"/>
</dbReference>
<accession>G3AKX5</accession>
<dbReference type="InterPro" id="IPR035979">
    <property type="entry name" value="RBD_domain_sf"/>
</dbReference>
<evidence type="ECO:0000256" key="2">
    <source>
        <dbReference type="ARBA" id="ARBA00022884"/>
    </source>
</evidence>
<dbReference type="InParanoid" id="G3AKX5"/>
<dbReference type="PROSITE" id="PS50102">
    <property type="entry name" value="RRM"/>
    <property type="match status" value="3"/>
</dbReference>
<evidence type="ECO:0000313" key="7">
    <source>
        <dbReference type="Proteomes" id="UP000000709"/>
    </source>
</evidence>
<gene>
    <name evidence="6" type="ORF">SPAPADRAFT_60343</name>
</gene>
<organism evidence="7">
    <name type="scientific">Spathaspora passalidarum (strain NRRL Y-27907 / 11-Y1)</name>
    <dbReference type="NCBI Taxonomy" id="619300"/>
    <lineage>
        <taxon>Eukaryota</taxon>
        <taxon>Fungi</taxon>
        <taxon>Dikarya</taxon>
        <taxon>Ascomycota</taxon>
        <taxon>Saccharomycotina</taxon>
        <taxon>Pichiomycetes</taxon>
        <taxon>Debaryomycetaceae</taxon>
        <taxon>Spathaspora</taxon>
    </lineage>
</organism>
<dbReference type="RefSeq" id="XP_007374533.1">
    <property type="nucleotide sequence ID" value="XM_007374471.1"/>
</dbReference>
<dbReference type="OrthoDB" id="446113at2759"/>
<feature type="region of interest" description="Disordered" evidence="4">
    <location>
        <begin position="1"/>
        <end position="80"/>
    </location>
</feature>
<protein>
    <recommendedName>
        <fullName evidence="5">RRM domain-containing protein</fullName>
    </recommendedName>
</protein>
<dbReference type="AlphaFoldDB" id="G3AKX5"/>
<feature type="domain" description="RRM" evidence="5">
    <location>
        <begin position="89"/>
        <end position="169"/>
    </location>
</feature>
<evidence type="ECO:0000256" key="3">
    <source>
        <dbReference type="PROSITE-ProRule" id="PRU00176"/>
    </source>
</evidence>
<evidence type="ECO:0000256" key="4">
    <source>
        <dbReference type="SAM" id="MobiDB-lite"/>
    </source>
</evidence>
<dbReference type="InterPro" id="IPR012677">
    <property type="entry name" value="Nucleotide-bd_a/b_plait_sf"/>
</dbReference>
<dbReference type="GeneID" id="18873353"/>
<keyword evidence="7" id="KW-1185">Reference proteome</keyword>
<evidence type="ECO:0000313" key="6">
    <source>
        <dbReference type="EMBL" id="EGW33018.1"/>
    </source>
</evidence>
<keyword evidence="1" id="KW-0677">Repeat</keyword>
<evidence type="ECO:0000259" key="5">
    <source>
        <dbReference type="PROSITE" id="PS50102"/>
    </source>
</evidence>
<feature type="domain" description="RRM" evidence="5">
    <location>
        <begin position="309"/>
        <end position="381"/>
    </location>
</feature>
<name>G3AKX5_SPAPN</name>
<dbReference type="GO" id="GO:0003729">
    <property type="term" value="F:mRNA binding"/>
    <property type="evidence" value="ECO:0007669"/>
    <property type="project" value="InterPro"/>
</dbReference>
<proteinExistence type="predicted"/>
<sequence>MSYNSNYRPRSSDHYNSRPRQGYQSSRPKNTYNNRYQDQSQHHHSSSPSSSSSSSSYTQRKRTGTYNSYQSRQNVYSQHSSRYTQDNQFQLWMGDLDSNWTEEAIDYIWASLVEKPVSVKIIRDKLNPTKPGYCFVTFNNQKSVDLAMQRNGQPVPSSNKYFKLNYASGGGHGGGQSRHAASGGDSSNDFSMFVGDLGHEVSEALLFNKFNHKYPNQIKHVKVIIDPTTKKSKGFGFVRFLNGEALNRALQEMNGVEIGSKAIRVGLASGASVDIQKGPTSSQGTVDYRRVVVPQPQPDLNQYTDYDNTSLVIKGLASKFTERELEMYFIGFGDLIHCKLSSDFQTGYIKYYLRSSAESAILYMHGSTINDCRLTINWGKPDESETTTSYEKSSKPPLIFYSNEYNNIRLDKLDKEQVSTAIAQRLDGSEIKSINQTNQLYIQSKLNRDKILNSSLY</sequence>